<gene>
    <name evidence="7" type="ORF">ZBT109_0697</name>
</gene>
<dbReference type="STRING" id="1123510.GCA_000620025_02015"/>
<dbReference type="Pfam" id="PF00419">
    <property type="entry name" value="Fimbrial"/>
    <property type="match status" value="1"/>
</dbReference>
<feature type="signal peptide" evidence="5">
    <location>
        <begin position="1"/>
        <end position="20"/>
    </location>
</feature>
<dbReference type="GO" id="GO:0043709">
    <property type="term" value="P:cell adhesion involved in single-species biofilm formation"/>
    <property type="evidence" value="ECO:0007669"/>
    <property type="project" value="TreeGrafter"/>
</dbReference>
<keyword evidence="3 5" id="KW-0732">Signal</keyword>
<dbReference type="KEGG" id="zpl:ZBT109_0697"/>
<evidence type="ECO:0000313" key="8">
    <source>
        <dbReference type="Proteomes" id="UP000267342"/>
    </source>
</evidence>
<dbReference type="EMBL" id="AP018933">
    <property type="protein sequence ID" value="BBG29473.1"/>
    <property type="molecule type" value="Genomic_DNA"/>
</dbReference>
<reference evidence="7 8" key="1">
    <citation type="submission" date="2018-09" db="EMBL/GenBank/DDBJ databases">
        <title>Zymobacter palmae IAM14233 (=T109) whole genome analysis.</title>
        <authorList>
            <person name="Yanase H."/>
        </authorList>
    </citation>
    <scope>NUCLEOTIDE SEQUENCE [LARGE SCALE GENOMIC DNA]</scope>
    <source>
        <strain evidence="7 8">IAM14233</strain>
    </source>
</reference>
<feature type="chain" id="PRO_5016658086" evidence="5">
    <location>
        <begin position="21"/>
        <end position="170"/>
    </location>
</feature>
<dbReference type="OrthoDB" id="8586454at2"/>
<dbReference type="InterPro" id="IPR000259">
    <property type="entry name" value="Adhesion_dom_fimbrial"/>
</dbReference>
<dbReference type="InterPro" id="IPR036937">
    <property type="entry name" value="Adhesion_dom_fimbrial_sf"/>
</dbReference>
<dbReference type="GO" id="GO:0009289">
    <property type="term" value="C:pilus"/>
    <property type="evidence" value="ECO:0007669"/>
    <property type="project" value="UniProtKB-SubCell"/>
</dbReference>
<evidence type="ECO:0000256" key="2">
    <source>
        <dbReference type="ARBA" id="ARBA00006671"/>
    </source>
</evidence>
<dbReference type="Gene3D" id="2.60.40.1090">
    <property type="entry name" value="Fimbrial-type adhesion domain"/>
    <property type="match status" value="1"/>
</dbReference>
<evidence type="ECO:0000256" key="1">
    <source>
        <dbReference type="ARBA" id="ARBA00004561"/>
    </source>
</evidence>
<sequence length="170" mass="17927">MKRWLWGLLALTVVTVPVEAADVLIRVTGNVKVNTCELSSAAQEMTVPMKSALLGKARYQIGDVFEPTLFTIGIAKCNSATAKARVTFSGTASTQDSQVLALSEGGASGLGIQLRDAQGTLVGLNQPSSAYALLPDITNTLTFTARYVATDTVLQPGQADAVVDFAIEYE</sequence>
<dbReference type="PANTHER" id="PTHR33420">
    <property type="entry name" value="FIMBRIAL SUBUNIT ELFA-RELATED"/>
    <property type="match status" value="1"/>
</dbReference>
<dbReference type="PANTHER" id="PTHR33420:SF3">
    <property type="entry name" value="FIMBRIAL SUBUNIT ELFA"/>
    <property type="match status" value="1"/>
</dbReference>
<proteinExistence type="inferred from homology"/>
<dbReference type="AlphaFoldDB" id="A0A348HCX1"/>
<evidence type="ECO:0000313" key="7">
    <source>
        <dbReference type="EMBL" id="BBG29473.1"/>
    </source>
</evidence>
<dbReference type="RefSeq" id="WP_051523790.1">
    <property type="nucleotide sequence ID" value="NZ_AP018933.1"/>
</dbReference>
<dbReference type="InterPro" id="IPR008966">
    <property type="entry name" value="Adhesion_dom_sf"/>
</dbReference>
<keyword evidence="4" id="KW-0281">Fimbrium</keyword>
<feature type="domain" description="Fimbrial-type adhesion" evidence="6">
    <location>
        <begin position="26"/>
        <end position="169"/>
    </location>
</feature>
<name>A0A348HCX1_9GAMM</name>
<accession>A0A348HCX1</accession>
<evidence type="ECO:0000259" key="6">
    <source>
        <dbReference type="Pfam" id="PF00419"/>
    </source>
</evidence>
<keyword evidence="8" id="KW-1185">Reference proteome</keyword>
<evidence type="ECO:0000256" key="5">
    <source>
        <dbReference type="SAM" id="SignalP"/>
    </source>
</evidence>
<comment type="subcellular location">
    <subcellularLocation>
        <location evidence="1">Fimbrium</location>
    </subcellularLocation>
</comment>
<organism evidence="7 8">
    <name type="scientific">Zymobacter palmae</name>
    <dbReference type="NCBI Taxonomy" id="33074"/>
    <lineage>
        <taxon>Bacteria</taxon>
        <taxon>Pseudomonadati</taxon>
        <taxon>Pseudomonadota</taxon>
        <taxon>Gammaproteobacteria</taxon>
        <taxon>Oceanospirillales</taxon>
        <taxon>Halomonadaceae</taxon>
        <taxon>Zymobacter group</taxon>
        <taxon>Zymobacter</taxon>
    </lineage>
</organism>
<dbReference type="SUPFAM" id="SSF49401">
    <property type="entry name" value="Bacterial adhesins"/>
    <property type="match status" value="1"/>
</dbReference>
<protein>
    <submittedName>
        <fullName evidence="7">P pilus assembly protein, pilin FimA</fullName>
    </submittedName>
</protein>
<evidence type="ECO:0000256" key="4">
    <source>
        <dbReference type="ARBA" id="ARBA00023263"/>
    </source>
</evidence>
<dbReference type="InterPro" id="IPR050263">
    <property type="entry name" value="Bact_Fimbrial_Adh_Pro"/>
</dbReference>
<dbReference type="Proteomes" id="UP000267342">
    <property type="component" value="Chromosome"/>
</dbReference>
<evidence type="ECO:0000256" key="3">
    <source>
        <dbReference type="ARBA" id="ARBA00022729"/>
    </source>
</evidence>
<comment type="similarity">
    <text evidence="2">Belongs to the fimbrial protein family.</text>
</comment>